<keyword evidence="1" id="KW-0812">Transmembrane</keyword>
<keyword evidence="1" id="KW-1133">Transmembrane helix</keyword>
<evidence type="ECO:0000313" key="3">
    <source>
        <dbReference type="EMBL" id="KAG5290565.1"/>
    </source>
</evidence>
<sequence>MEWALFVPITWLTSFALSASAMTQEKSYQLVAIMNAGSCIGRSVPRYIADNLSRFKSMIAALVLCTAVTVILWLPASILTTDSSSAHRPSPQSSSRRFASYTLSFLDLRPPLTYH</sequence>
<dbReference type="EMBL" id="JAEVHI010000005">
    <property type="protein sequence ID" value="KAG5290565.1"/>
    <property type="molecule type" value="Genomic_DNA"/>
</dbReference>
<feature type="transmembrane region" description="Helical" evidence="1">
    <location>
        <begin position="58"/>
        <end position="79"/>
    </location>
</feature>
<feature type="signal peptide" evidence="2">
    <location>
        <begin position="1"/>
        <end position="21"/>
    </location>
</feature>
<name>A0A8H7YIW6_AJECA</name>
<dbReference type="SUPFAM" id="SSF103473">
    <property type="entry name" value="MFS general substrate transporter"/>
    <property type="match status" value="1"/>
</dbReference>
<organism evidence="3 4">
    <name type="scientific">Ajellomyces capsulatus</name>
    <name type="common">Darling's disease fungus</name>
    <name type="synonym">Histoplasma capsulatum</name>
    <dbReference type="NCBI Taxonomy" id="5037"/>
    <lineage>
        <taxon>Eukaryota</taxon>
        <taxon>Fungi</taxon>
        <taxon>Dikarya</taxon>
        <taxon>Ascomycota</taxon>
        <taxon>Pezizomycotina</taxon>
        <taxon>Eurotiomycetes</taxon>
        <taxon>Eurotiomycetidae</taxon>
        <taxon>Onygenales</taxon>
        <taxon>Ajellomycetaceae</taxon>
        <taxon>Histoplasma</taxon>
    </lineage>
</organism>
<feature type="chain" id="PRO_5034271401" evidence="2">
    <location>
        <begin position="22"/>
        <end position="115"/>
    </location>
</feature>
<comment type="caution">
    <text evidence="3">The sequence shown here is derived from an EMBL/GenBank/DDBJ whole genome shotgun (WGS) entry which is preliminary data.</text>
</comment>
<dbReference type="AlphaFoldDB" id="A0A8H7YIW6"/>
<dbReference type="VEuPathDB" id="FungiDB:I7I52_07623"/>
<keyword evidence="2" id="KW-0732">Signal</keyword>
<protein>
    <submittedName>
        <fullName evidence="3">Uncharacterized protein</fullName>
    </submittedName>
</protein>
<evidence type="ECO:0000256" key="2">
    <source>
        <dbReference type="SAM" id="SignalP"/>
    </source>
</evidence>
<accession>A0A8H7YIW6</accession>
<dbReference type="InterPro" id="IPR036259">
    <property type="entry name" value="MFS_trans_sf"/>
</dbReference>
<dbReference type="Proteomes" id="UP000670092">
    <property type="component" value="Unassembled WGS sequence"/>
</dbReference>
<dbReference type="OrthoDB" id="3541756at2759"/>
<evidence type="ECO:0000256" key="1">
    <source>
        <dbReference type="SAM" id="Phobius"/>
    </source>
</evidence>
<proteinExistence type="predicted"/>
<reference evidence="3 4" key="1">
    <citation type="submission" date="2021-01" db="EMBL/GenBank/DDBJ databases">
        <title>Chromosome-level genome assembly of a human fungal pathogen reveals clustering of transcriptionally co-regulated genes.</title>
        <authorList>
            <person name="Voorhies M."/>
            <person name="Cohen S."/>
            <person name="Shea T.P."/>
            <person name="Petrus S."/>
            <person name="Munoz J.F."/>
            <person name="Poplawski S."/>
            <person name="Goldman W.E."/>
            <person name="Michael T."/>
            <person name="Cuomo C.A."/>
            <person name="Sil A."/>
            <person name="Beyhan S."/>
        </authorList>
    </citation>
    <scope>NUCLEOTIDE SEQUENCE [LARGE SCALE GENOMIC DNA]</scope>
    <source>
        <strain evidence="3 4">G184AR</strain>
    </source>
</reference>
<gene>
    <name evidence="3" type="ORF">I7I52_07623</name>
</gene>
<evidence type="ECO:0000313" key="4">
    <source>
        <dbReference type="Proteomes" id="UP000670092"/>
    </source>
</evidence>
<keyword evidence="1" id="KW-0472">Membrane</keyword>